<keyword evidence="7" id="KW-1133">Transmembrane helix</keyword>
<dbReference type="GO" id="GO:0016787">
    <property type="term" value="F:hydrolase activity"/>
    <property type="evidence" value="ECO:0007669"/>
    <property type="project" value="UniProtKB-KW"/>
</dbReference>
<comment type="caution">
    <text evidence="9">The sequence shown here is derived from an EMBL/GenBank/DDBJ whole genome shotgun (WGS) entry which is preliminary data.</text>
</comment>
<evidence type="ECO:0000256" key="2">
    <source>
        <dbReference type="ARBA" id="ARBA00022670"/>
    </source>
</evidence>
<keyword evidence="3" id="KW-0479">Metal-binding</keyword>
<dbReference type="Gene3D" id="2.70.70.10">
    <property type="entry name" value="Glucose Permease (Domain IIA)"/>
    <property type="match status" value="1"/>
</dbReference>
<keyword evidence="2" id="KW-0645">Protease</keyword>
<keyword evidence="4 9" id="KW-0378">Hydrolase</keyword>
<keyword evidence="6" id="KW-0482">Metalloprotease</keyword>
<keyword evidence="10" id="KW-1185">Reference proteome</keyword>
<dbReference type="Pfam" id="PF01551">
    <property type="entry name" value="Peptidase_M23"/>
    <property type="match status" value="1"/>
</dbReference>
<keyword evidence="7" id="KW-0472">Membrane</keyword>
<dbReference type="SUPFAM" id="SSF51261">
    <property type="entry name" value="Duplicated hybrid motif"/>
    <property type="match status" value="1"/>
</dbReference>
<proteinExistence type="predicted"/>
<feature type="domain" description="M23ase beta-sheet core" evidence="8">
    <location>
        <begin position="334"/>
        <end position="428"/>
    </location>
</feature>
<dbReference type="Proteomes" id="UP001254257">
    <property type="component" value="Unassembled WGS sequence"/>
</dbReference>
<protein>
    <submittedName>
        <fullName evidence="9">M23 family metallopeptidase</fullName>
        <ecNumber evidence="9">3.4.-.-</ecNumber>
    </submittedName>
</protein>
<evidence type="ECO:0000256" key="3">
    <source>
        <dbReference type="ARBA" id="ARBA00022723"/>
    </source>
</evidence>
<dbReference type="CDD" id="cd12797">
    <property type="entry name" value="M23_peptidase"/>
    <property type="match status" value="1"/>
</dbReference>
<evidence type="ECO:0000256" key="6">
    <source>
        <dbReference type="ARBA" id="ARBA00023049"/>
    </source>
</evidence>
<dbReference type="InterPro" id="IPR050570">
    <property type="entry name" value="Cell_wall_metabolism_enzyme"/>
</dbReference>
<dbReference type="RefSeq" id="WP_316020747.1">
    <property type="nucleotide sequence ID" value="NZ_JAWDID010000055.1"/>
</dbReference>
<accession>A0ABU3SDX7</accession>
<sequence length="442" mass="46783">MTLPDSAAHPRAPALAVTGILSRRSFAIRRSTALLGLTLLGLTTAWSGATTWYILRKDDLAARLINRETSRQYAYEDRIAALRADIDRLASRALLDQDGVEARVGEIAMRQAELESKQALVNAVTETLKASGIGVTQAGKTASGPRLIKPEAATRASSVSSFAPIGPTRPTPAPDMPVLRGAEDRNAGPWQSGEVPEPVSPAQRVAEALEQLDEAIGQTGSSQLGTLRNIDRSLGETQKTLRAALAETGLDTDRLAASTTIAKAVGGPFVPIKIDPAAGPFEATLHSLQPRIAAVSRLRELALQLPLRRPLQGEIDMSSNYGYRVDPFTRGPAMHTGMDLRAETGTPVRATAAGKVVTAEYSGGYGNMVEIEHPGGISTRYAHMSAILVSAGQNVSAGALVGRVGSTGRSTGPHLHYETRIDGDTLDPIRFLRAGDKLAGQL</sequence>
<evidence type="ECO:0000256" key="5">
    <source>
        <dbReference type="ARBA" id="ARBA00022833"/>
    </source>
</evidence>
<dbReference type="InterPro" id="IPR011055">
    <property type="entry name" value="Dup_hybrid_motif"/>
</dbReference>
<evidence type="ECO:0000256" key="1">
    <source>
        <dbReference type="ARBA" id="ARBA00001947"/>
    </source>
</evidence>
<dbReference type="InterPro" id="IPR016047">
    <property type="entry name" value="M23ase_b-sheet_dom"/>
</dbReference>
<evidence type="ECO:0000313" key="10">
    <source>
        <dbReference type="Proteomes" id="UP001254257"/>
    </source>
</evidence>
<feature type="transmembrane region" description="Helical" evidence="7">
    <location>
        <begin position="33"/>
        <end position="55"/>
    </location>
</feature>
<evidence type="ECO:0000259" key="8">
    <source>
        <dbReference type="Pfam" id="PF01551"/>
    </source>
</evidence>
<reference evidence="9 10" key="1">
    <citation type="submission" date="2023-09" db="EMBL/GenBank/DDBJ databases">
        <title>Whole genome shotgun sequencing (WGS) of Bosea sp. ZW T0_25, isolated from stored onions (Allium cepa).</title>
        <authorList>
            <person name="Stoll D.A."/>
            <person name="Huch M."/>
        </authorList>
    </citation>
    <scope>NUCLEOTIDE SEQUENCE [LARGE SCALE GENOMIC DNA]</scope>
    <source>
        <strain evidence="9 10">ZW T0_25</strain>
    </source>
</reference>
<name>A0ABU3SDX7_9HYPH</name>
<dbReference type="EC" id="3.4.-.-" evidence="9"/>
<evidence type="ECO:0000256" key="4">
    <source>
        <dbReference type="ARBA" id="ARBA00022801"/>
    </source>
</evidence>
<keyword evidence="5" id="KW-0862">Zinc</keyword>
<evidence type="ECO:0000256" key="7">
    <source>
        <dbReference type="SAM" id="Phobius"/>
    </source>
</evidence>
<gene>
    <name evidence="9" type="ORF">RKE40_24135</name>
</gene>
<dbReference type="EMBL" id="JAWDID010000055">
    <property type="protein sequence ID" value="MDU0342998.1"/>
    <property type="molecule type" value="Genomic_DNA"/>
</dbReference>
<keyword evidence="7" id="KW-0812">Transmembrane</keyword>
<evidence type="ECO:0000313" key="9">
    <source>
        <dbReference type="EMBL" id="MDU0342998.1"/>
    </source>
</evidence>
<dbReference type="PANTHER" id="PTHR21666:SF288">
    <property type="entry name" value="CELL DIVISION PROTEIN YTFB"/>
    <property type="match status" value="1"/>
</dbReference>
<dbReference type="PANTHER" id="PTHR21666">
    <property type="entry name" value="PEPTIDASE-RELATED"/>
    <property type="match status" value="1"/>
</dbReference>
<organism evidence="9 10">
    <name type="scientific">Bosea rubneri</name>
    <dbReference type="NCBI Taxonomy" id="3075434"/>
    <lineage>
        <taxon>Bacteria</taxon>
        <taxon>Pseudomonadati</taxon>
        <taxon>Pseudomonadota</taxon>
        <taxon>Alphaproteobacteria</taxon>
        <taxon>Hyphomicrobiales</taxon>
        <taxon>Boseaceae</taxon>
        <taxon>Bosea</taxon>
    </lineage>
</organism>
<comment type="cofactor">
    <cofactor evidence="1">
        <name>Zn(2+)</name>
        <dbReference type="ChEBI" id="CHEBI:29105"/>
    </cofactor>
</comment>